<dbReference type="EMBL" id="LSRX01000700">
    <property type="protein sequence ID" value="OLP90643.1"/>
    <property type="molecule type" value="Genomic_DNA"/>
</dbReference>
<evidence type="ECO:0000313" key="4">
    <source>
        <dbReference type="Proteomes" id="UP000186817"/>
    </source>
</evidence>
<evidence type="ECO:0000259" key="2">
    <source>
        <dbReference type="PROSITE" id="PS51339"/>
    </source>
</evidence>
<keyword evidence="4" id="KW-1185">Reference proteome</keyword>
<dbReference type="Proteomes" id="UP000186817">
    <property type="component" value="Unassembled WGS sequence"/>
</dbReference>
<feature type="compositionally biased region" description="Basic and acidic residues" evidence="1">
    <location>
        <begin position="30"/>
        <end position="39"/>
    </location>
</feature>
<organism evidence="3 4">
    <name type="scientific">Symbiodinium microadriaticum</name>
    <name type="common">Dinoflagellate</name>
    <name type="synonym">Zooxanthella microadriatica</name>
    <dbReference type="NCBI Taxonomy" id="2951"/>
    <lineage>
        <taxon>Eukaryota</taxon>
        <taxon>Sar</taxon>
        <taxon>Alveolata</taxon>
        <taxon>Dinophyceae</taxon>
        <taxon>Suessiales</taxon>
        <taxon>Symbiodiniaceae</taxon>
        <taxon>Symbiodinium</taxon>
    </lineage>
</organism>
<feature type="domain" description="Myotubularin phosphatase" evidence="2">
    <location>
        <begin position="175"/>
        <end position="218"/>
    </location>
</feature>
<dbReference type="InterPro" id="IPR010569">
    <property type="entry name" value="Myotubularin-like_Pase_dom"/>
</dbReference>
<accession>A0A1Q9D619</accession>
<feature type="region of interest" description="Disordered" evidence="1">
    <location>
        <begin position="1"/>
        <end position="79"/>
    </location>
</feature>
<protein>
    <submittedName>
        <fullName evidence="3">Phosphoinositide 3-phosphatase</fullName>
    </submittedName>
</protein>
<name>A0A1Q9D619_SYMMI</name>
<dbReference type="OrthoDB" id="271628at2759"/>
<reference evidence="3 4" key="1">
    <citation type="submission" date="2016-02" db="EMBL/GenBank/DDBJ databases">
        <title>Genome analysis of coral dinoflagellate symbionts highlights evolutionary adaptations to a symbiotic lifestyle.</title>
        <authorList>
            <person name="Aranda M."/>
            <person name="Li Y."/>
            <person name="Liew Y.J."/>
            <person name="Baumgarten S."/>
            <person name="Simakov O."/>
            <person name="Wilson M."/>
            <person name="Piel J."/>
            <person name="Ashoor H."/>
            <person name="Bougouffa S."/>
            <person name="Bajic V.B."/>
            <person name="Ryu T."/>
            <person name="Ravasi T."/>
            <person name="Bayer T."/>
            <person name="Micklem G."/>
            <person name="Kim H."/>
            <person name="Bhak J."/>
            <person name="Lajeunesse T.C."/>
            <person name="Voolstra C.R."/>
        </authorList>
    </citation>
    <scope>NUCLEOTIDE SEQUENCE [LARGE SCALE GENOMIC DNA]</scope>
    <source>
        <strain evidence="3 4">CCMP2467</strain>
    </source>
</reference>
<gene>
    <name evidence="3" type="primary">YMR1</name>
    <name evidence="3" type="ORF">AK812_SmicGene27764</name>
</gene>
<dbReference type="PROSITE" id="PS51339">
    <property type="entry name" value="PPASE_MYOTUBULARIN"/>
    <property type="match status" value="1"/>
</dbReference>
<dbReference type="AlphaFoldDB" id="A0A1Q9D619"/>
<proteinExistence type="predicted"/>
<comment type="caution">
    <text evidence="3">The sequence shown here is derived from an EMBL/GenBank/DDBJ whole genome shotgun (WGS) entry which is preliminary data.</text>
</comment>
<evidence type="ECO:0000313" key="3">
    <source>
        <dbReference type="EMBL" id="OLP90643.1"/>
    </source>
</evidence>
<sequence>MLVNTAYKGKKSNEENIIPAIRPRSPCTHDVTDNARDVRSSTFEPSKADAEQDTSLPKTSGCGRDQGPEKPCGGPGIGRAEDYLTPRTIPVILSAIPSANITEKDVECSLQRFGFWEQQYTWLAKSSGQGKNGPPRMRLVSEAVAAFGCNPAMLFATKHFEALKKEGALEVPDSGWCFYDPIQDFARMGIDTELIPNPQRPDFTCPWRVSELNRHYRL</sequence>
<evidence type="ECO:0000256" key="1">
    <source>
        <dbReference type="SAM" id="MobiDB-lite"/>
    </source>
</evidence>